<reference evidence="3" key="1">
    <citation type="journal article" date="2017" name="Genome Biol.">
        <title>Comparative genomics reveals high biological diversity and specific adaptations in the industrially and medically important fungal genus Aspergillus.</title>
        <authorList>
            <person name="de Vries R.P."/>
            <person name="Riley R."/>
            <person name="Wiebenga A."/>
            <person name="Aguilar-Osorio G."/>
            <person name="Amillis S."/>
            <person name="Uchima C.A."/>
            <person name="Anderluh G."/>
            <person name="Asadollahi M."/>
            <person name="Askin M."/>
            <person name="Barry K."/>
            <person name="Battaglia E."/>
            <person name="Bayram O."/>
            <person name="Benocci T."/>
            <person name="Braus-Stromeyer S.A."/>
            <person name="Caldana C."/>
            <person name="Canovas D."/>
            <person name="Cerqueira G.C."/>
            <person name="Chen F."/>
            <person name="Chen W."/>
            <person name="Choi C."/>
            <person name="Clum A."/>
            <person name="Dos Santos R.A."/>
            <person name="Damasio A.R."/>
            <person name="Diallinas G."/>
            <person name="Emri T."/>
            <person name="Fekete E."/>
            <person name="Flipphi M."/>
            <person name="Freyberg S."/>
            <person name="Gallo A."/>
            <person name="Gournas C."/>
            <person name="Habgood R."/>
            <person name="Hainaut M."/>
            <person name="Harispe M.L."/>
            <person name="Henrissat B."/>
            <person name="Hilden K.S."/>
            <person name="Hope R."/>
            <person name="Hossain A."/>
            <person name="Karabika E."/>
            <person name="Karaffa L."/>
            <person name="Karanyi Z."/>
            <person name="Krasevec N."/>
            <person name="Kuo A."/>
            <person name="Kusch H."/>
            <person name="LaButti K."/>
            <person name="Lagendijk E.L."/>
            <person name="Lapidus A."/>
            <person name="Levasseur A."/>
            <person name="Lindquist E."/>
            <person name="Lipzen A."/>
            <person name="Logrieco A.F."/>
            <person name="MacCabe A."/>
            <person name="Maekelae M.R."/>
            <person name="Malavazi I."/>
            <person name="Melin P."/>
            <person name="Meyer V."/>
            <person name="Mielnichuk N."/>
            <person name="Miskei M."/>
            <person name="Molnar A.P."/>
            <person name="Mule G."/>
            <person name="Ngan C.Y."/>
            <person name="Orejas M."/>
            <person name="Orosz E."/>
            <person name="Ouedraogo J.P."/>
            <person name="Overkamp K.M."/>
            <person name="Park H.-S."/>
            <person name="Perrone G."/>
            <person name="Piumi F."/>
            <person name="Punt P.J."/>
            <person name="Ram A.F."/>
            <person name="Ramon A."/>
            <person name="Rauscher S."/>
            <person name="Record E."/>
            <person name="Riano-Pachon D.M."/>
            <person name="Robert V."/>
            <person name="Roehrig J."/>
            <person name="Ruller R."/>
            <person name="Salamov A."/>
            <person name="Salih N.S."/>
            <person name="Samson R.A."/>
            <person name="Sandor E."/>
            <person name="Sanguinetti M."/>
            <person name="Schuetze T."/>
            <person name="Sepcic K."/>
            <person name="Shelest E."/>
            <person name="Sherlock G."/>
            <person name="Sophianopoulou V."/>
            <person name="Squina F.M."/>
            <person name="Sun H."/>
            <person name="Susca A."/>
            <person name="Todd R.B."/>
            <person name="Tsang A."/>
            <person name="Unkles S.E."/>
            <person name="van de Wiele N."/>
            <person name="van Rossen-Uffink D."/>
            <person name="Oliveira J.V."/>
            <person name="Vesth T.C."/>
            <person name="Visser J."/>
            <person name="Yu J.-H."/>
            <person name="Zhou M."/>
            <person name="Andersen M.R."/>
            <person name="Archer D.B."/>
            <person name="Baker S.E."/>
            <person name="Benoit I."/>
            <person name="Brakhage A.A."/>
            <person name="Braus G.H."/>
            <person name="Fischer R."/>
            <person name="Frisvad J.C."/>
            <person name="Goldman G.H."/>
            <person name="Houbraken J."/>
            <person name="Oakley B."/>
            <person name="Pocsi I."/>
            <person name="Scazzocchio C."/>
            <person name="Seiboth B."/>
            <person name="vanKuyk P.A."/>
            <person name="Wortman J."/>
            <person name="Dyer P.S."/>
            <person name="Grigoriev I.V."/>
        </authorList>
    </citation>
    <scope>NUCLEOTIDE SEQUENCE [LARGE SCALE GENOMIC DNA]</scope>
    <source>
        <strain evidence="3">ITEM 5010</strain>
    </source>
</reference>
<sequence>MADTPPLHFFSILYRDLSYAFVHSTGHDPLIARANRFIQNPAPNRNAERLIPIGLGIILKLLIRYIISHVLLSILILETATAEQQSNASEPGDKSAPSSRQLLRTSAVLYHKGGLRLLLNGITSACTYWAMHTSVTKLSTTLLPRPVAHIVASVLLAESHFFWTVRTILPPDQLRLVSEPHDFQRWKALMPASLVYAVSEIVMMQVSSLFHRGLAPLPVTIAGFSSIVRSDILISGLVLAVQMFLIFPSYILLILVQASLLPPTCETLVFTQLRGRRVGEIFSGGNQGPLRVRDMVQMMGGKQLLWCLELHGKMGLCLVGVAAVVHSVVYTLV</sequence>
<dbReference type="VEuPathDB" id="FungiDB:ASPCADRAFT_130459"/>
<keyword evidence="1" id="KW-0812">Transmembrane</keyword>
<evidence type="ECO:0000256" key="1">
    <source>
        <dbReference type="SAM" id="Phobius"/>
    </source>
</evidence>
<dbReference type="STRING" id="602072.A0A1R3RNU0"/>
<feature type="transmembrane region" description="Helical" evidence="1">
    <location>
        <begin position="50"/>
        <end position="77"/>
    </location>
</feature>
<evidence type="ECO:0000313" key="2">
    <source>
        <dbReference type="EMBL" id="OOF96138.1"/>
    </source>
</evidence>
<organism evidence="2 3">
    <name type="scientific">Aspergillus carbonarius (strain ITEM 5010)</name>
    <dbReference type="NCBI Taxonomy" id="602072"/>
    <lineage>
        <taxon>Eukaryota</taxon>
        <taxon>Fungi</taxon>
        <taxon>Dikarya</taxon>
        <taxon>Ascomycota</taxon>
        <taxon>Pezizomycotina</taxon>
        <taxon>Eurotiomycetes</taxon>
        <taxon>Eurotiomycetidae</taxon>
        <taxon>Eurotiales</taxon>
        <taxon>Aspergillaceae</taxon>
        <taxon>Aspergillus</taxon>
        <taxon>Aspergillus subgen. Circumdati</taxon>
    </lineage>
</organism>
<keyword evidence="3" id="KW-1185">Reference proteome</keyword>
<protein>
    <submittedName>
        <fullName evidence="2">Uncharacterized protein</fullName>
    </submittedName>
</protein>
<dbReference type="OMA" id="MHISVAK"/>
<dbReference type="Proteomes" id="UP000188318">
    <property type="component" value="Unassembled WGS sequence"/>
</dbReference>
<keyword evidence="1" id="KW-0472">Membrane</keyword>
<keyword evidence="1" id="KW-1133">Transmembrane helix</keyword>
<dbReference type="EMBL" id="KV907499">
    <property type="protein sequence ID" value="OOF96138.1"/>
    <property type="molecule type" value="Genomic_DNA"/>
</dbReference>
<accession>A0A1R3RNU0</accession>
<feature type="transmembrane region" description="Helical" evidence="1">
    <location>
        <begin position="232"/>
        <end position="256"/>
    </location>
</feature>
<dbReference type="OrthoDB" id="2896006at2759"/>
<name>A0A1R3RNU0_ASPC5</name>
<gene>
    <name evidence="2" type="ORF">ASPCADRAFT_130459</name>
</gene>
<proteinExistence type="predicted"/>
<dbReference type="AlphaFoldDB" id="A0A1R3RNU0"/>
<evidence type="ECO:0000313" key="3">
    <source>
        <dbReference type="Proteomes" id="UP000188318"/>
    </source>
</evidence>